<dbReference type="InterPro" id="IPR000182">
    <property type="entry name" value="GNAT_dom"/>
</dbReference>
<protein>
    <submittedName>
        <fullName evidence="2">GNAT family N-acetyltransferase</fullName>
        <ecNumber evidence="2">2.3.1.-</ecNumber>
    </submittedName>
</protein>
<dbReference type="Pfam" id="PF08445">
    <property type="entry name" value="FR47"/>
    <property type="match status" value="1"/>
</dbReference>
<reference evidence="2" key="1">
    <citation type="submission" date="2022-07" db="EMBL/GenBank/DDBJ databases">
        <title>Tahibacter sp., a new gammaproteobacterium isolated from the silt sample collected at pig farm.</title>
        <authorList>
            <person name="Chen H."/>
        </authorList>
    </citation>
    <scope>NUCLEOTIDE SEQUENCE</scope>
    <source>
        <strain evidence="2">P2K</strain>
    </source>
</reference>
<organism evidence="2 3">
    <name type="scientific">Tahibacter harae</name>
    <dbReference type="NCBI Taxonomy" id="2963937"/>
    <lineage>
        <taxon>Bacteria</taxon>
        <taxon>Pseudomonadati</taxon>
        <taxon>Pseudomonadota</taxon>
        <taxon>Gammaproteobacteria</taxon>
        <taxon>Lysobacterales</taxon>
        <taxon>Rhodanobacteraceae</taxon>
        <taxon>Tahibacter</taxon>
    </lineage>
</organism>
<dbReference type="EMBL" id="JANFQO010000027">
    <property type="protein sequence ID" value="MCQ4167298.1"/>
    <property type="molecule type" value="Genomic_DNA"/>
</dbReference>
<dbReference type="RefSeq" id="WP_255916486.1">
    <property type="nucleotide sequence ID" value="NZ_JANFQO010000027.1"/>
</dbReference>
<dbReference type="CDD" id="cd04301">
    <property type="entry name" value="NAT_SF"/>
    <property type="match status" value="1"/>
</dbReference>
<proteinExistence type="predicted"/>
<evidence type="ECO:0000313" key="2">
    <source>
        <dbReference type="EMBL" id="MCQ4167298.1"/>
    </source>
</evidence>
<feature type="domain" description="N-acetyltransferase" evidence="1">
    <location>
        <begin position="97"/>
        <end position="228"/>
    </location>
</feature>
<gene>
    <name evidence="2" type="ORF">NM961_21500</name>
</gene>
<sequence>MTSPLDNPIWHSLQSHHAALGRAAGAAAGYAPEIAPFVGVGSADAAAGVQLAGLLGDHEPYYLVGLVPPAVPGWRLDDHGVIEQMVCARPPAVPDGADVCELGEAHIEDMLELTGLVFPGYFRHDTLRMGRYLGIYSDGRLAAMAGERMHLPGWREISAVCTHPDHAGRGHAQRLVALVTCGVFERGEQPFLHVSPGNDRAKKVYLRLGYADRCTVALYSLHREGAAV</sequence>
<accession>A0ABT1QYE6</accession>
<keyword evidence="2" id="KW-0012">Acyltransferase</keyword>
<evidence type="ECO:0000259" key="1">
    <source>
        <dbReference type="PROSITE" id="PS51186"/>
    </source>
</evidence>
<dbReference type="InterPro" id="IPR016181">
    <property type="entry name" value="Acyl_CoA_acyltransferase"/>
</dbReference>
<evidence type="ECO:0000313" key="3">
    <source>
        <dbReference type="Proteomes" id="UP001165498"/>
    </source>
</evidence>
<dbReference type="Proteomes" id="UP001165498">
    <property type="component" value="Unassembled WGS sequence"/>
</dbReference>
<dbReference type="SUPFAM" id="SSF55729">
    <property type="entry name" value="Acyl-CoA N-acyltransferases (Nat)"/>
    <property type="match status" value="1"/>
</dbReference>
<dbReference type="InterPro" id="IPR013653">
    <property type="entry name" value="GCN5-like_dom"/>
</dbReference>
<dbReference type="Gene3D" id="3.40.630.30">
    <property type="match status" value="1"/>
</dbReference>
<name>A0ABT1QYE6_9GAMM</name>
<dbReference type="PROSITE" id="PS51186">
    <property type="entry name" value="GNAT"/>
    <property type="match status" value="1"/>
</dbReference>
<comment type="caution">
    <text evidence="2">The sequence shown here is derived from an EMBL/GenBank/DDBJ whole genome shotgun (WGS) entry which is preliminary data.</text>
</comment>
<dbReference type="EC" id="2.3.1.-" evidence="2"/>
<keyword evidence="2" id="KW-0808">Transferase</keyword>
<dbReference type="GO" id="GO:0016746">
    <property type="term" value="F:acyltransferase activity"/>
    <property type="evidence" value="ECO:0007669"/>
    <property type="project" value="UniProtKB-KW"/>
</dbReference>
<keyword evidence="3" id="KW-1185">Reference proteome</keyword>